<dbReference type="Gene3D" id="1.25.40.420">
    <property type="match status" value="1"/>
</dbReference>
<dbReference type="SMART" id="SM00225">
    <property type="entry name" value="BTB"/>
    <property type="match status" value="1"/>
</dbReference>
<keyword evidence="3" id="KW-1185">Reference proteome</keyword>
<reference evidence="2" key="2">
    <citation type="submission" date="2023-03" db="EMBL/GenBank/DDBJ databases">
        <authorList>
            <person name="Inwood S.N."/>
            <person name="Skelly J.G."/>
            <person name="Guhlin J."/>
            <person name="Harrop T.W.R."/>
            <person name="Goldson S.G."/>
            <person name="Dearden P.K."/>
        </authorList>
    </citation>
    <scope>NUCLEOTIDE SEQUENCE</scope>
    <source>
        <strain evidence="2">Irish</strain>
        <tissue evidence="2">Whole body</tissue>
    </source>
</reference>
<evidence type="ECO:0000259" key="1">
    <source>
        <dbReference type="PROSITE" id="PS50097"/>
    </source>
</evidence>
<dbReference type="InterPro" id="IPR011333">
    <property type="entry name" value="SKP1/BTB/POZ_sf"/>
</dbReference>
<evidence type="ECO:0000313" key="3">
    <source>
        <dbReference type="Proteomes" id="UP001168990"/>
    </source>
</evidence>
<feature type="domain" description="BTB" evidence="1">
    <location>
        <begin position="153"/>
        <end position="220"/>
    </location>
</feature>
<dbReference type="CDD" id="cd14733">
    <property type="entry name" value="BACK"/>
    <property type="match status" value="1"/>
</dbReference>
<comment type="caution">
    <text evidence="2">The sequence shown here is derived from an EMBL/GenBank/DDBJ whole genome shotgun (WGS) entry which is preliminary data.</text>
</comment>
<proteinExistence type="predicted"/>
<accession>A0AA39FHN3</accession>
<gene>
    <name evidence="2" type="ORF">PV328_010411</name>
</gene>
<dbReference type="InterPro" id="IPR000210">
    <property type="entry name" value="BTB/POZ_dom"/>
</dbReference>
<protein>
    <recommendedName>
        <fullName evidence="1">BTB domain-containing protein</fullName>
    </recommendedName>
</protein>
<dbReference type="PANTHER" id="PTHR24413">
    <property type="entry name" value="SPECKLE-TYPE POZ PROTEIN"/>
    <property type="match status" value="1"/>
</dbReference>
<reference evidence="2" key="1">
    <citation type="journal article" date="2023" name="bioRxiv">
        <title>Scaffold-level genome assemblies of two parasitoid biocontrol wasps reveal the parthenogenesis mechanism and an associated novel virus.</title>
        <authorList>
            <person name="Inwood S."/>
            <person name="Skelly J."/>
            <person name="Guhlin J."/>
            <person name="Harrop T."/>
            <person name="Goldson S."/>
            <person name="Dearden P."/>
        </authorList>
    </citation>
    <scope>NUCLEOTIDE SEQUENCE</scope>
    <source>
        <strain evidence="2">Irish</strain>
        <tissue evidence="2">Whole body</tissue>
    </source>
</reference>
<dbReference type="Gene3D" id="3.30.710.10">
    <property type="entry name" value="Potassium Channel Kv1.1, Chain A"/>
    <property type="match status" value="1"/>
</dbReference>
<dbReference type="Pfam" id="PF00651">
    <property type="entry name" value="BTB"/>
    <property type="match status" value="1"/>
</dbReference>
<dbReference type="Proteomes" id="UP001168990">
    <property type="component" value="Unassembled WGS sequence"/>
</dbReference>
<dbReference type="CDD" id="cd18186">
    <property type="entry name" value="BTB_POZ_ZBTB_KLHL-like"/>
    <property type="match status" value="1"/>
</dbReference>
<sequence length="314" mass="36587">MSQEDIEIKYKWQMKIYQNTLGRPGTYGNKATYFAFFENKSIPAVTFEIFCCIPSFEICNVIVSKTPHAPVSATITIKFMNKELKKIHVNPWTDNCLVKTNIEHHLRQLLQSNECEVTFECIIAWRAFKKPKPQVLSSSFNRFKKFLSSTDLSDMVIVIDQKEIPVHKIILAAYSPVFLAMFKSDMTESVNKRIVVKDIGVDIMEKVIEFMYTSKIDPIPEYNILLSILTVADIYQIMTLKEFCEEELSERMIIHNVLEILETASQCGVPQLIETLISFMIRNKSQIVALEDFKDFYHRKPELLFEFFIRTFNN</sequence>
<dbReference type="PROSITE" id="PS50097">
    <property type="entry name" value="BTB"/>
    <property type="match status" value="1"/>
</dbReference>
<name>A0AA39FHN3_9HYME</name>
<dbReference type="AlphaFoldDB" id="A0AA39FHN3"/>
<dbReference type="SUPFAM" id="SSF54695">
    <property type="entry name" value="POZ domain"/>
    <property type="match status" value="1"/>
</dbReference>
<organism evidence="2 3">
    <name type="scientific">Microctonus aethiopoides</name>
    <dbReference type="NCBI Taxonomy" id="144406"/>
    <lineage>
        <taxon>Eukaryota</taxon>
        <taxon>Metazoa</taxon>
        <taxon>Ecdysozoa</taxon>
        <taxon>Arthropoda</taxon>
        <taxon>Hexapoda</taxon>
        <taxon>Insecta</taxon>
        <taxon>Pterygota</taxon>
        <taxon>Neoptera</taxon>
        <taxon>Endopterygota</taxon>
        <taxon>Hymenoptera</taxon>
        <taxon>Apocrita</taxon>
        <taxon>Ichneumonoidea</taxon>
        <taxon>Braconidae</taxon>
        <taxon>Euphorinae</taxon>
        <taxon>Microctonus</taxon>
    </lineage>
</organism>
<evidence type="ECO:0000313" key="2">
    <source>
        <dbReference type="EMBL" id="KAK0169770.1"/>
    </source>
</evidence>
<dbReference type="EMBL" id="JAQQBS010000004">
    <property type="protein sequence ID" value="KAK0169770.1"/>
    <property type="molecule type" value="Genomic_DNA"/>
</dbReference>